<gene>
    <name evidence="2" type="ORF">VIBNISOn1_900045</name>
</gene>
<accession>A0AAV2VYI8</accession>
<dbReference type="SUPFAM" id="SSF48452">
    <property type="entry name" value="TPR-like"/>
    <property type="match status" value="1"/>
</dbReference>
<feature type="signal peptide" evidence="1">
    <location>
        <begin position="1"/>
        <end position="18"/>
    </location>
</feature>
<comment type="caution">
    <text evidence="2">The sequence shown here is derived from an EMBL/GenBank/DDBJ whole genome shotgun (WGS) entry which is preliminary data.</text>
</comment>
<dbReference type="RefSeq" id="WP_022613839.1">
    <property type="nucleotide sequence ID" value="NZ_LK391965.1"/>
</dbReference>
<proteinExistence type="predicted"/>
<protein>
    <submittedName>
        <fullName evidence="2">TPR-repeat secretory protein</fullName>
    </submittedName>
</protein>
<sequence length="250" mass="27929">MLKLATSCCILFMLTACASAPSQTSNLEEETLLVRSGNTEKLVEFYKLKLAENESRETRLKLARAYLDSGDAESALFFVSPLNLGEGATSESLFVEANSLFQLSQFERAKSKALDAYKIKNNDSEIENLLGMIHASMSDFSESRSYFNLARTHLYDDIKIKNNLAVLSIIEGKYQNAVQLLLPIYLKGKADKQIEANLTLAMAKIGNISYIRDMVSNDLTDEQVFERYQALRDSQILGEFKSGGSSDEKK</sequence>
<dbReference type="AlphaFoldDB" id="A0AAV2VYI8"/>
<dbReference type="InterPro" id="IPR011990">
    <property type="entry name" value="TPR-like_helical_dom_sf"/>
</dbReference>
<name>A0AAV2VYI8_9VIBR</name>
<reference evidence="2 3" key="1">
    <citation type="journal article" date="2013" name="ISME J.">
        <title>Comparative genomics of pathogenic lineages of Vibrio nigripulchritudo identifies virulence-associated traits.</title>
        <authorList>
            <person name="Goudenege D."/>
            <person name="Labreuche Y."/>
            <person name="Krin E."/>
            <person name="Ansquer D."/>
            <person name="Mangenot S."/>
            <person name="Calteau A."/>
            <person name="Medigue C."/>
            <person name="Mazel D."/>
            <person name="Polz M.F."/>
            <person name="Le Roux F."/>
        </authorList>
    </citation>
    <scope>NUCLEOTIDE SEQUENCE [LARGE SCALE GENOMIC DNA]</scope>
    <source>
        <strain evidence="2 3">SOn1</strain>
    </source>
</reference>
<evidence type="ECO:0000256" key="1">
    <source>
        <dbReference type="SAM" id="SignalP"/>
    </source>
</evidence>
<keyword evidence="1" id="KW-0732">Signal</keyword>
<dbReference type="EMBL" id="CAOF01000187">
    <property type="protein sequence ID" value="CCO49821.1"/>
    <property type="molecule type" value="Genomic_DNA"/>
</dbReference>
<evidence type="ECO:0000313" key="3">
    <source>
        <dbReference type="Proteomes" id="UP000018211"/>
    </source>
</evidence>
<organism evidence="2 3">
    <name type="scientific">Vibrio nigripulchritudo SOn1</name>
    <dbReference type="NCBI Taxonomy" id="1238450"/>
    <lineage>
        <taxon>Bacteria</taxon>
        <taxon>Pseudomonadati</taxon>
        <taxon>Pseudomonadota</taxon>
        <taxon>Gammaproteobacteria</taxon>
        <taxon>Vibrionales</taxon>
        <taxon>Vibrionaceae</taxon>
        <taxon>Vibrio</taxon>
    </lineage>
</organism>
<feature type="chain" id="PRO_5043977050" evidence="1">
    <location>
        <begin position="19"/>
        <end position="250"/>
    </location>
</feature>
<dbReference type="Gene3D" id="1.25.40.10">
    <property type="entry name" value="Tetratricopeptide repeat domain"/>
    <property type="match status" value="1"/>
</dbReference>
<dbReference type="PROSITE" id="PS51257">
    <property type="entry name" value="PROKAR_LIPOPROTEIN"/>
    <property type="match status" value="1"/>
</dbReference>
<dbReference type="Proteomes" id="UP000018211">
    <property type="component" value="Unassembled WGS sequence"/>
</dbReference>
<evidence type="ECO:0000313" key="2">
    <source>
        <dbReference type="EMBL" id="CCO49821.1"/>
    </source>
</evidence>